<comment type="caution">
    <text evidence="1">The sequence shown here is derived from an EMBL/GenBank/DDBJ whole genome shotgun (WGS) entry which is preliminary data.</text>
</comment>
<dbReference type="SUPFAM" id="SSF53335">
    <property type="entry name" value="S-adenosyl-L-methionine-dependent methyltransferases"/>
    <property type="match status" value="1"/>
</dbReference>
<name>A0A433D0X2_9FUNG</name>
<dbReference type="GO" id="GO:0008168">
    <property type="term" value="F:methyltransferase activity"/>
    <property type="evidence" value="ECO:0007669"/>
    <property type="project" value="UniProtKB-KW"/>
</dbReference>
<dbReference type="CDD" id="cd02440">
    <property type="entry name" value="AdoMet_MTases"/>
    <property type="match status" value="1"/>
</dbReference>
<evidence type="ECO:0000313" key="2">
    <source>
        <dbReference type="Proteomes" id="UP000268093"/>
    </source>
</evidence>
<evidence type="ECO:0000313" key="1">
    <source>
        <dbReference type="EMBL" id="RUP44484.1"/>
    </source>
</evidence>
<dbReference type="InterPro" id="IPR019410">
    <property type="entry name" value="Methyltransf_16"/>
</dbReference>
<dbReference type="InterPro" id="IPR029063">
    <property type="entry name" value="SAM-dependent_MTases_sf"/>
</dbReference>
<keyword evidence="1" id="KW-0489">Methyltransferase</keyword>
<dbReference type="EMBL" id="RBNI01008848">
    <property type="protein sequence ID" value="RUP44484.1"/>
    <property type="molecule type" value="Genomic_DNA"/>
</dbReference>
<dbReference type="OrthoDB" id="413520at2759"/>
<keyword evidence="2" id="KW-1185">Reference proteome</keyword>
<dbReference type="Gene3D" id="3.40.50.150">
    <property type="entry name" value="Vaccinia Virus protein VP39"/>
    <property type="match status" value="1"/>
</dbReference>
<dbReference type="GO" id="GO:0005829">
    <property type="term" value="C:cytosol"/>
    <property type="evidence" value="ECO:0007669"/>
    <property type="project" value="TreeGrafter"/>
</dbReference>
<sequence>MRQREISLCPRGLSQHNQYALIKEPNQSEWIMLTRRKVEPIHLPAYAWRSLRVGEAKRAFKVGGEGVKETEMKNMDTRVNVILGDVSDHMTTPHTRSCLIINGPTGQAMAANEAQIRDLNKPVDLNILPSNGAPQLFRTHAANADTANFHQDVTNFGLAGKVWDSAYALDVYFSNSNDSTLTPANPIPSYCYIDILADTLITEAKPYRILELGSGTGYVGIALANRLRGNCQVYVTDLEDVLPLIRRNVELNCIKAIGQASGNRENNPTEEGNLGCAEIIVKKLHWGESSHATELLQYCGCGFDLVIVSDCVYFPELFSPLRDTLLHVCSAETVLVVGYKQRSLPKEIEFWQDYFGPYFEYEPVRFRTDAVPNQSNVEDLKNEDEENIGLFGAEEGIYVWYARKRKEGDMKKGADATFTTLLFCQMRI</sequence>
<accession>A0A433D0X2</accession>
<dbReference type="AlphaFoldDB" id="A0A433D0X2"/>
<organism evidence="1 2">
    <name type="scientific">Jimgerdemannia flammicorona</name>
    <dbReference type="NCBI Taxonomy" id="994334"/>
    <lineage>
        <taxon>Eukaryota</taxon>
        <taxon>Fungi</taxon>
        <taxon>Fungi incertae sedis</taxon>
        <taxon>Mucoromycota</taxon>
        <taxon>Mucoromycotina</taxon>
        <taxon>Endogonomycetes</taxon>
        <taxon>Endogonales</taxon>
        <taxon>Endogonaceae</taxon>
        <taxon>Jimgerdemannia</taxon>
    </lineage>
</organism>
<dbReference type="PANTHER" id="PTHR14614">
    <property type="entry name" value="HEPATOCELLULAR CARCINOMA-ASSOCIATED ANTIGEN"/>
    <property type="match status" value="1"/>
</dbReference>
<proteinExistence type="predicted"/>
<keyword evidence="1" id="KW-0808">Transferase</keyword>
<protein>
    <submittedName>
        <fullName evidence="1">Putative methyltransferase-domain-containing protein</fullName>
    </submittedName>
</protein>
<dbReference type="GO" id="GO:0032259">
    <property type="term" value="P:methylation"/>
    <property type="evidence" value="ECO:0007669"/>
    <property type="project" value="UniProtKB-KW"/>
</dbReference>
<dbReference type="GO" id="GO:0032991">
    <property type="term" value="C:protein-containing complex"/>
    <property type="evidence" value="ECO:0007669"/>
    <property type="project" value="TreeGrafter"/>
</dbReference>
<gene>
    <name evidence="1" type="ORF">BC936DRAFT_149388</name>
</gene>
<dbReference type="PANTHER" id="PTHR14614:SF161">
    <property type="match status" value="1"/>
</dbReference>
<reference evidence="1 2" key="1">
    <citation type="journal article" date="2018" name="New Phytol.">
        <title>Phylogenomics of Endogonaceae and evolution of mycorrhizas within Mucoromycota.</title>
        <authorList>
            <person name="Chang Y."/>
            <person name="Desiro A."/>
            <person name="Na H."/>
            <person name="Sandor L."/>
            <person name="Lipzen A."/>
            <person name="Clum A."/>
            <person name="Barry K."/>
            <person name="Grigoriev I.V."/>
            <person name="Martin F.M."/>
            <person name="Stajich J.E."/>
            <person name="Smith M.E."/>
            <person name="Bonito G."/>
            <person name="Spatafora J.W."/>
        </authorList>
    </citation>
    <scope>NUCLEOTIDE SEQUENCE [LARGE SCALE GENOMIC DNA]</scope>
    <source>
        <strain evidence="1 2">GMNB39</strain>
    </source>
</reference>
<dbReference type="Proteomes" id="UP000268093">
    <property type="component" value="Unassembled WGS sequence"/>
</dbReference>
<dbReference type="Pfam" id="PF10294">
    <property type="entry name" value="Methyltransf_16"/>
    <property type="match status" value="1"/>
</dbReference>